<evidence type="ECO:0000256" key="1">
    <source>
        <dbReference type="SAM" id="SignalP"/>
    </source>
</evidence>
<gene>
    <name evidence="2" type="ORF">Cgig2_005390</name>
</gene>
<accession>A0A9Q1GIX1</accession>
<name>A0A9Q1GIX1_9CARY</name>
<dbReference type="EMBL" id="JAKOGI010003606">
    <property type="protein sequence ID" value="KAJ8420284.1"/>
    <property type="molecule type" value="Genomic_DNA"/>
</dbReference>
<keyword evidence="3" id="KW-1185">Reference proteome</keyword>
<proteinExistence type="predicted"/>
<evidence type="ECO:0000313" key="2">
    <source>
        <dbReference type="EMBL" id="KAJ8420284.1"/>
    </source>
</evidence>
<protein>
    <submittedName>
        <fullName evidence="2">Uncharacterized protein</fullName>
    </submittedName>
</protein>
<comment type="caution">
    <text evidence="2">The sequence shown here is derived from an EMBL/GenBank/DDBJ whole genome shotgun (WGS) entry which is preliminary data.</text>
</comment>
<sequence>MARSVATYFILALFGVPLLSASARMPTGSDIIIVDEIIGAKEAANVLYGGEGEAWSSTQVVLRCVGKDSFGRRSSALFVISSFKANTGGTTQHETSVNDGNSCKSNKLSTLKAGHGGKDLMVWQESTTNSQRGGKKDTLEFYKNKIKMAGFYSAYPKRWISMVSFQVYPPYPILSVKR</sequence>
<feature type="signal peptide" evidence="1">
    <location>
        <begin position="1"/>
        <end position="23"/>
    </location>
</feature>
<feature type="chain" id="PRO_5040167678" evidence="1">
    <location>
        <begin position="24"/>
        <end position="178"/>
    </location>
</feature>
<keyword evidence="1" id="KW-0732">Signal</keyword>
<dbReference type="AlphaFoldDB" id="A0A9Q1GIX1"/>
<organism evidence="2 3">
    <name type="scientific">Carnegiea gigantea</name>
    <dbReference type="NCBI Taxonomy" id="171969"/>
    <lineage>
        <taxon>Eukaryota</taxon>
        <taxon>Viridiplantae</taxon>
        <taxon>Streptophyta</taxon>
        <taxon>Embryophyta</taxon>
        <taxon>Tracheophyta</taxon>
        <taxon>Spermatophyta</taxon>
        <taxon>Magnoliopsida</taxon>
        <taxon>eudicotyledons</taxon>
        <taxon>Gunneridae</taxon>
        <taxon>Pentapetalae</taxon>
        <taxon>Caryophyllales</taxon>
        <taxon>Cactineae</taxon>
        <taxon>Cactaceae</taxon>
        <taxon>Cactoideae</taxon>
        <taxon>Echinocereeae</taxon>
        <taxon>Carnegiea</taxon>
    </lineage>
</organism>
<reference evidence="2" key="1">
    <citation type="submission" date="2022-04" db="EMBL/GenBank/DDBJ databases">
        <title>Carnegiea gigantea Genome sequencing and assembly v2.</title>
        <authorList>
            <person name="Copetti D."/>
            <person name="Sanderson M.J."/>
            <person name="Burquez A."/>
            <person name="Wojciechowski M.F."/>
        </authorList>
    </citation>
    <scope>NUCLEOTIDE SEQUENCE</scope>
    <source>
        <strain evidence="2">SGP5-SGP5p</strain>
        <tissue evidence="2">Aerial part</tissue>
    </source>
</reference>
<evidence type="ECO:0000313" key="3">
    <source>
        <dbReference type="Proteomes" id="UP001153076"/>
    </source>
</evidence>
<dbReference type="Proteomes" id="UP001153076">
    <property type="component" value="Unassembled WGS sequence"/>
</dbReference>